<dbReference type="GO" id="GO:0016747">
    <property type="term" value="F:acyltransferase activity, transferring groups other than amino-acyl groups"/>
    <property type="evidence" value="ECO:0007669"/>
    <property type="project" value="InterPro"/>
</dbReference>
<feature type="transmembrane region" description="Helical" evidence="1">
    <location>
        <begin position="218"/>
        <end position="238"/>
    </location>
</feature>
<organism evidence="3 4">
    <name type="scientific">Eubacterium ramulus</name>
    <dbReference type="NCBI Taxonomy" id="39490"/>
    <lineage>
        <taxon>Bacteria</taxon>
        <taxon>Bacillati</taxon>
        <taxon>Bacillota</taxon>
        <taxon>Clostridia</taxon>
        <taxon>Eubacteriales</taxon>
        <taxon>Eubacteriaceae</taxon>
        <taxon>Eubacterium</taxon>
    </lineage>
</organism>
<feature type="transmembrane region" description="Helical" evidence="1">
    <location>
        <begin position="22"/>
        <end position="43"/>
    </location>
</feature>
<sequence>MIFLVVFGHMISTFADTPEVDVIYKIIFSFHMPAFIFVSGYFAKVEPKKILSRIFPLYIVFQLLRFLLDFILDSIQWGHPVKIDMQFFTPRWTLWYLMAMIIYQLLLPVFDTKSKQHRVAYLLLSMILGIVIGYNPDTENFMAMSRIMNFLPFFLAGYYEKDGGFFLRYGKQKNPKEAKIATAFLAVGIIMGFILVSRLSTRKLFWGTESFDGGVYTWYTRILAWIIAFLWIWVLIVWVPTRRIPVIEVIGKNTLSVYLLHTIVILILMYTPFNDWIFNKIGWQLLISVGLTLGLSWNGFERLLRKIAIPYYGNQKK</sequence>
<keyword evidence="1" id="KW-1133">Transmembrane helix</keyword>
<keyword evidence="1" id="KW-0812">Transmembrane</keyword>
<protein>
    <recommendedName>
        <fullName evidence="2">Acyltransferase 3 domain-containing protein</fullName>
    </recommendedName>
</protein>
<dbReference type="Proteomes" id="UP000245288">
    <property type="component" value="Unassembled WGS sequence"/>
</dbReference>
<evidence type="ECO:0000313" key="4">
    <source>
        <dbReference type="Proteomes" id="UP000245288"/>
    </source>
</evidence>
<feature type="transmembrane region" description="Helical" evidence="1">
    <location>
        <begin position="141"/>
        <end position="159"/>
    </location>
</feature>
<reference evidence="3 4" key="1">
    <citation type="submission" date="2014-09" db="EMBL/GenBank/DDBJ databases">
        <title>Butyrate-producing bacteria isolated from human gut.</title>
        <authorList>
            <person name="Zhang Q."/>
            <person name="Zhao L."/>
        </authorList>
    </citation>
    <scope>NUCLEOTIDE SEQUENCE [LARGE SCALE GENOMIC DNA]</scope>
    <source>
        <strain evidence="3 4">21</strain>
    </source>
</reference>
<dbReference type="PANTHER" id="PTHR37312">
    <property type="entry name" value="MEMBRANE-BOUND ACYLTRANSFERASE YKRP-RELATED"/>
    <property type="match status" value="1"/>
</dbReference>
<feature type="transmembrane region" description="Helical" evidence="1">
    <location>
        <begin position="180"/>
        <end position="198"/>
    </location>
</feature>
<feature type="transmembrane region" description="Helical" evidence="1">
    <location>
        <begin position="55"/>
        <end position="72"/>
    </location>
</feature>
<accession>A0A2V1JU28</accession>
<keyword evidence="4" id="KW-1185">Reference proteome</keyword>
<dbReference type="Pfam" id="PF01757">
    <property type="entry name" value="Acyl_transf_3"/>
    <property type="match status" value="1"/>
</dbReference>
<evidence type="ECO:0000313" key="3">
    <source>
        <dbReference type="EMBL" id="PWE87716.1"/>
    </source>
</evidence>
<gene>
    <name evidence="3" type="ORF">LG34_02245</name>
</gene>
<feature type="transmembrane region" description="Helical" evidence="1">
    <location>
        <begin position="281"/>
        <end position="300"/>
    </location>
</feature>
<proteinExistence type="predicted"/>
<dbReference type="PANTHER" id="PTHR37312:SF1">
    <property type="entry name" value="MEMBRANE-BOUND ACYLTRANSFERASE YKRP-RELATED"/>
    <property type="match status" value="1"/>
</dbReference>
<feature type="transmembrane region" description="Helical" evidence="1">
    <location>
        <begin position="119"/>
        <end position="135"/>
    </location>
</feature>
<name>A0A2V1JU28_EUBRA</name>
<dbReference type="AlphaFoldDB" id="A0A2V1JU28"/>
<keyword evidence="1" id="KW-0472">Membrane</keyword>
<evidence type="ECO:0000259" key="2">
    <source>
        <dbReference type="Pfam" id="PF01757"/>
    </source>
</evidence>
<evidence type="ECO:0000256" key="1">
    <source>
        <dbReference type="SAM" id="Phobius"/>
    </source>
</evidence>
<dbReference type="EMBL" id="JRFU01000020">
    <property type="protein sequence ID" value="PWE87716.1"/>
    <property type="molecule type" value="Genomic_DNA"/>
</dbReference>
<dbReference type="InterPro" id="IPR002656">
    <property type="entry name" value="Acyl_transf_3_dom"/>
</dbReference>
<feature type="transmembrane region" description="Helical" evidence="1">
    <location>
        <begin position="92"/>
        <end position="110"/>
    </location>
</feature>
<feature type="domain" description="Acyltransferase 3" evidence="2">
    <location>
        <begin position="2"/>
        <end position="297"/>
    </location>
</feature>
<feature type="transmembrane region" description="Helical" evidence="1">
    <location>
        <begin position="250"/>
        <end position="269"/>
    </location>
</feature>
<comment type="caution">
    <text evidence="3">The sequence shown here is derived from an EMBL/GenBank/DDBJ whole genome shotgun (WGS) entry which is preliminary data.</text>
</comment>
<dbReference type="InterPro" id="IPR052734">
    <property type="entry name" value="Nod_factor_acetyltransferase"/>
</dbReference>